<protein>
    <submittedName>
        <fullName evidence="2">DUF1203 domain-containing protein</fullName>
    </submittedName>
</protein>
<accession>A0A0B5X6U4</accession>
<dbReference type="InterPro" id="IPR009593">
    <property type="entry name" value="DUF1203"/>
</dbReference>
<evidence type="ECO:0000313" key="4">
    <source>
        <dbReference type="Proteomes" id="UP000501107"/>
    </source>
</evidence>
<dbReference type="RefSeq" id="WP_001245415.1">
    <property type="nucleotide sequence ID" value="NZ_CP009335.1"/>
</dbReference>
<dbReference type="KEGG" id="btw:BF38_4365"/>
<evidence type="ECO:0000313" key="1">
    <source>
        <dbReference type="EMBL" id="AJG76934.1"/>
    </source>
</evidence>
<sequence length="157" mass="17837">MRNNFQIVALQEKEFNNLFLMNEEVLKSIGAVKIIANKNPGYPCRISLKDAEVGEEVILLNYQYHSVNSPYKASGPIFIRKGATTAKLDVNEIPHMLHHRYLSVRGYNADSMIVEARVTEGVNVRENIDGIFDNKEVEYIHILNAKPGCYNCLVNRV</sequence>
<name>A0A0B5X6U4_BACTU</name>
<dbReference type="EMBL" id="CP009335">
    <property type="protein sequence ID" value="AJG76934.1"/>
    <property type="molecule type" value="Genomic_DNA"/>
</dbReference>
<dbReference type="EMBL" id="CP053980">
    <property type="protein sequence ID" value="QKH27931.1"/>
    <property type="molecule type" value="Genomic_DNA"/>
</dbReference>
<dbReference type="Proteomes" id="UP000031876">
    <property type="component" value="Chromosome"/>
</dbReference>
<organism evidence="2 4">
    <name type="scientific">Bacillus thuringiensis</name>
    <dbReference type="NCBI Taxonomy" id="1428"/>
    <lineage>
        <taxon>Bacteria</taxon>
        <taxon>Bacillati</taxon>
        <taxon>Bacillota</taxon>
        <taxon>Bacilli</taxon>
        <taxon>Bacillales</taxon>
        <taxon>Bacillaceae</taxon>
        <taxon>Bacillus</taxon>
        <taxon>Bacillus cereus group</taxon>
    </lineage>
</organism>
<gene>
    <name evidence="1" type="ORF">BF38_4365</name>
    <name evidence="2" type="ORF">FOC89_29585</name>
</gene>
<dbReference type="PIRSF" id="PIRSF034110">
    <property type="entry name" value="DUF1203"/>
    <property type="match status" value="1"/>
</dbReference>
<evidence type="ECO:0000313" key="3">
    <source>
        <dbReference type="Proteomes" id="UP000031876"/>
    </source>
</evidence>
<evidence type="ECO:0000313" key="2">
    <source>
        <dbReference type="EMBL" id="QKH27931.1"/>
    </source>
</evidence>
<reference evidence="2 4" key="2">
    <citation type="submission" date="2020-05" db="EMBL/GenBank/DDBJ databases">
        <title>FDA dAtabase for Regulatory Grade micrObial Sequences (FDA-ARGOS): Supporting development and validation of Infectious Disease Dx tests.</title>
        <authorList>
            <person name="Nelson B."/>
            <person name="Plummer A."/>
            <person name="Tallon L."/>
            <person name="Sadzewicz L."/>
            <person name="Zhao X."/>
            <person name="Vavikolanu K."/>
            <person name="Mehta A."/>
            <person name="Aluvathingal J."/>
            <person name="Nadendla S."/>
            <person name="Myers T."/>
            <person name="Yan Y."/>
            <person name="Sichtig H."/>
        </authorList>
    </citation>
    <scope>NUCLEOTIDE SEQUENCE [LARGE SCALE GENOMIC DNA]</scope>
    <source>
        <strain evidence="2 4">FDAARGOS_795</strain>
    </source>
</reference>
<proteinExistence type="predicted"/>
<dbReference type="Pfam" id="PF06718">
    <property type="entry name" value="DUF1203"/>
    <property type="match status" value="1"/>
</dbReference>
<dbReference type="AlphaFoldDB" id="A0A0B5X6U4"/>
<dbReference type="Proteomes" id="UP000501107">
    <property type="component" value="Chromosome"/>
</dbReference>
<reference evidence="1 3" key="1">
    <citation type="journal article" date="2015" name="Genome Announc.">
        <title>Complete genome sequences for 35 biothreat assay-relevant bacillus species.</title>
        <authorList>
            <person name="Johnson S.L."/>
            <person name="Daligault H.E."/>
            <person name="Davenport K.W."/>
            <person name="Jaissle J."/>
            <person name="Frey K.G."/>
            <person name="Ladner J.T."/>
            <person name="Broomall S.M."/>
            <person name="Bishop-Lilly K.A."/>
            <person name="Bruce D.C."/>
            <person name="Gibbons H.S."/>
            <person name="Coyne S.R."/>
            <person name="Lo C.C."/>
            <person name="Meincke L."/>
            <person name="Munk A.C."/>
            <person name="Koroleva G.I."/>
            <person name="Rosenzweig C.N."/>
            <person name="Palacios G.F."/>
            <person name="Redden C.L."/>
            <person name="Minogue T.D."/>
            <person name="Chain P.S."/>
        </authorList>
    </citation>
    <scope>NUCLEOTIDE SEQUENCE [LARGE SCALE GENOMIC DNA]</scope>
    <source>
        <strain evidence="1 3">HD1011</strain>
    </source>
</reference>